<comment type="pathway">
    <text evidence="2 13">Amino-acid biosynthesis; L-valine biosynthesis; L-valine from pyruvate: step 1/4.</text>
</comment>
<evidence type="ECO:0000256" key="4">
    <source>
        <dbReference type="ARBA" id="ARBA00022605"/>
    </source>
</evidence>
<feature type="domain" description="Thiamine pyrophosphate enzyme central" evidence="14">
    <location>
        <begin position="192"/>
        <end position="327"/>
    </location>
</feature>
<dbReference type="Proteomes" id="UP000057043">
    <property type="component" value="Unassembled WGS sequence"/>
</dbReference>
<evidence type="ECO:0000256" key="10">
    <source>
        <dbReference type="ARBA" id="ARBA00023052"/>
    </source>
</evidence>
<evidence type="ECO:0000256" key="8">
    <source>
        <dbReference type="ARBA" id="ARBA00022827"/>
    </source>
</evidence>
<reference evidence="18" key="1">
    <citation type="journal article" date="2015" name="MBio">
        <title>Genome-resolved metagenomic analysis reveals roles for candidate phyla and other microbial community members in biogeochemical transformations in oil reservoirs.</title>
        <authorList>
            <person name="Hu P."/>
            <person name="Tom L."/>
            <person name="Singh A."/>
            <person name="Thomas B.C."/>
            <person name="Baker B.J."/>
            <person name="Piceno Y.M."/>
            <person name="Andersen G.L."/>
            <person name="Banfield J.F."/>
        </authorList>
    </citation>
    <scope>NUCLEOTIDE SEQUENCE [LARGE SCALE GENOMIC DNA]</scope>
    <source>
        <strain evidence="18">56_747</strain>
    </source>
</reference>
<evidence type="ECO:0000313" key="17">
    <source>
        <dbReference type="EMBL" id="KUK44636.1"/>
    </source>
</evidence>
<dbReference type="CDD" id="cd07035">
    <property type="entry name" value="TPP_PYR_POX_like"/>
    <property type="match status" value="1"/>
</dbReference>
<proteinExistence type="inferred from homology"/>
<dbReference type="EMBL" id="LGFT01000020">
    <property type="protein sequence ID" value="KUK44636.1"/>
    <property type="molecule type" value="Genomic_DNA"/>
</dbReference>
<evidence type="ECO:0000256" key="1">
    <source>
        <dbReference type="ARBA" id="ARBA00004974"/>
    </source>
</evidence>
<evidence type="ECO:0000256" key="2">
    <source>
        <dbReference type="ARBA" id="ARBA00005025"/>
    </source>
</evidence>
<comment type="caution">
    <text evidence="18">The sequence shown here is derived from an EMBL/GenBank/DDBJ whole genome shotgun (WGS) entry which is preliminary data.</text>
</comment>
<dbReference type="Pfam" id="PF00205">
    <property type="entry name" value="TPP_enzyme_M"/>
    <property type="match status" value="1"/>
</dbReference>
<dbReference type="GO" id="GO:0009097">
    <property type="term" value="P:isoleucine biosynthetic process"/>
    <property type="evidence" value="ECO:0007669"/>
    <property type="project" value="UniProtKB-UniPathway"/>
</dbReference>
<keyword evidence="10 13" id="KW-0786">Thiamine pyrophosphate</keyword>
<comment type="pathway">
    <text evidence="1 13">Amino-acid biosynthesis; L-isoleucine biosynthesis; L-isoleucine from 2-oxobutanoate: step 1/4.</text>
</comment>
<evidence type="ECO:0000256" key="11">
    <source>
        <dbReference type="ARBA" id="ARBA00023304"/>
    </source>
</evidence>
<gene>
    <name evidence="17" type="ORF">XD72_1008</name>
    <name evidence="18" type="ORF">XE07_1566</name>
</gene>
<evidence type="ECO:0000256" key="6">
    <source>
        <dbReference type="ARBA" id="ARBA00022679"/>
    </source>
</evidence>
<evidence type="ECO:0000313" key="20">
    <source>
        <dbReference type="Proteomes" id="UP000057043"/>
    </source>
</evidence>
<dbReference type="AlphaFoldDB" id="A0A117MC35"/>
<dbReference type="PROSITE" id="PS00187">
    <property type="entry name" value="TPP_ENZYMES"/>
    <property type="match status" value="1"/>
</dbReference>
<sequence>MGKMSGAEAILECLKLEGVEIIFGLPGGVLLPLYDAIYDSDIRHILVRHEQAAAHAADGYARATGRVGVCIATSGPGATNLVTGIATAYMDSVPLVAMTGQVPTNLIGKDAFQEADITGITMPVTKHSYLVRDAKEIPRVFREAFYIARTGRPGPVLIDLPRDVTVNELDFKYPEIDLPGYSPNLKVHGLQIKRAAQALMEAERPVIYVGGGVKYSDGHRELVTLAEKIKAPVTTTLMGIGCFPEDHPLSLGMLGMHGTKYANYAVQESDLILAVGARFDDRVTGKIASFAPQAKIIHVDVDPAEIGKNVRVDIPVVGDAKSALAELAKVVEDKPWSPWNDKVAGWKSDHPLGYARDGDSIKPQAVLETICELCPDAVIVTEVGQNQMWAAQFFTHKDPKHFISSGGLGTMGYGFPAAIGAKLGCPDKEVFDIAGDGSFQMNIQELATAVVNEVPVKVIILNNGVLGMVRQWQDLFYEKRFSSTTLHRVPDFVKVAEAYGALGLRATKPSEIEPVLKEAIDSEVVTVVDIIISPDEKVSPMVPAGASLSEILELERAEGSGQFQKSYAGSAASEILELEG</sequence>
<dbReference type="Proteomes" id="UP000053961">
    <property type="component" value="Unassembled WGS sequence"/>
</dbReference>
<keyword evidence="6 13" id="KW-0808">Transferase</keyword>
<dbReference type="FunFam" id="3.40.50.1220:FF:000008">
    <property type="entry name" value="Acetolactate synthase"/>
    <property type="match status" value="1"/>
</dbReference>
<dbReference type="Pfam" id="PF02775">
    <property type="entry name" value="TPP_enzyme_C"/>
    <property type="match status" value="1"/>
</dbReference>
<evidence type="ECO:0000256" key="13">
    <source>
        <dbReference type="RuleBase" id="RU003591"/>
    </source>
</evidence>
<dbReference type="GO" id="GO:0003984">
    <property type="term" value="F:acetolactate synthase activity"/>
    <property type="evidence" value="ECO:0007669"/>
    <property type="project" value="UniProtKB-EC"/>
</dbReference>
<comment type="similarity">
    <text evidence="3 13">Belongs to the TPP enzyme family.</text>
</comment>
<evidence type="ECO:0000259" key="16">
    <source>
        <dbReference type="Pfam" id="PF02776"/>
    </source>
</evidence>
<name>A0A117MC35_9EURY</name>
<dbReference type="UniPathway" id="UPA00047">
    <property type="reaction ID" value="UER00055"/>
</dbReference>
<keyword evidence="4 13" id="KW-0028">Amino-acid biosynthesis</keyword>
<dbReference type="InterPro" id="IPR011766">
    <property type="entry name" value="TPP_enzyme_TPP-bd"/>
</dbReference>
<dbReference type="InterPro" id="IPR039368">
    <property type="entry name" value="AHAS_TPP"/>
</dbReference>
<dbReference type="InterPro" id="IPR000399">
    <property type="entry name" value="TPP-bd_CS"/>
</dbReference>
<keyword evidence="5" id="KW-0285">Flavoprotein</keyword>
<dbReference type="InterPro" id="IPR029061">
    <property type="entry name" value="THDP-binding"/>
</dbReference>
<dbReference type="NCBIfam" id="NF004710">
    <property type="entry name" value="PRK06048.1"/>
    <property type="match status" value="1"/>
</dbReference>
<dbReference type="EC" id="2.2.1.6" evidence="13"/>
<feature type="domain" description="Thiamine pyrophosphate enzyme N-terminal TPP-binding" evidence="16">
    <location>
        <begin position="4"/>
        <end position="118"/>
    </location>
</feature>
<dbReference type="FunFam" id="3.40.50.970:FF:000007">
    <property type="entry name" value="Acetolactate synthase"/>
    <property type="match status" value="1"/>
</dbReference>
<dbReference type="GO" id="GO:0009099">
    <property type="term" value="P:L-valine biosynthetic process"/>
    <property type="evidence" value="ECO:0007669"/>
    <property type="project" value="UniProtKB-UniPathway"/>
</dbReference>
<dbReference type="InterPro" id="IPR045229">
    <property type="entry name" value="TPP_enz"/>
</dbReference>
<dbReference type="SUPFAM" id="SSF52467">
    <property type="entry name" value="DHS-like NAD/FAD-binding domain"/>
    <property type="match status" value="1"/>
</dbReference>
<reference evidence="19 20" key="2">
    <citation type="journal article" date="2015" name="MBio">
        <title>Genome-Resolved Metagenomic Analysis Reveals Roles for Candidate Phyla and Other Microbial Community Members in Biogeochemical Transformations in Oil Reservoirs.</title>
        <authorList>
            <person name="Hu P."/>
            <person name="Tom L."/>
            <person name="Singh A."/>
            <person name="Thomas B.C."/>
            <person name="Baker B.J."/>
            <person name="Piceno Y.M."/>
            <person name="Andersen G.L."/>
            <person name="Banfield J.F."/>
        </authorList>
    </citation>
    <scope>NUCLEOTIDE SEQUENCE [LARGE SCALE GENOMIC DNA]</scope>
    <source>
        <strain evidence="17">57_489</strain>
    </source>
</reference>
<keyword evidence="7 13" id="KW-0479">Metal-binding</keyword>
<dbReference type="PANTHER" id="PTHR18968:SF13">
    <property type="entry name" value="ACETOLACTATE SYNTHASE CATALYTIC SUBUNIT, MITOCHONDRIAL"/>
    <property type="match status" value="1"/>
</dbReference>
<dbReference type="SUPFAM" id="SSF52518">
    <property type="entry name" value="Thiamin diphosphate-binding fold (THDP-binding)"/>
    <property type="match status" value="2"/>
</dbReference>
<dbReference type="Gene3D" id="3.40.50.1220">
    <property type="entry name" value="TPP-binding domain"/>
    <property type="match status" value="1"/>
</dbReference>
<comment type="cofactor">
    <cofactor evidence="13">
        <name>Mg(2+)</name>
        <dbReference type="ChEBI" id="CHEBI:18420"/>
    </cofactor>
    <text evidence="13">Binds 1 Mg(2+) ion per subunit.</text>
</comment>
<dbReference type="GO" id="GO:0000287">
    <property type="term" value="F:magnesium ion binding"/>
    <property type="evidence" value="ECO:0007669"/>
    <property type="project" value="UniProtKB-UniRule"/>
</dbReference>
<dbReference type="GO" id="GO:0030976">
    <property type="term" value="F:thiamine pyrophosphate binding"/>
    <property type="evidence" value="ECO:0007669"/>
    <property type="project" value="UniProtKB-UniRule"/>
</dbReference>
<comment type="catalytic activity">
    <reaction evidence="12 13">
        <text>2 pyruvate + H(+) = (2S)-2-acetolactate + CO2</text>
        <dbReference type="Rhea" id="RHEA:25249"/>
        <dbReference type="ChEBI" id="CHEBI:15361"/>
        <dbReference type="ChEBI" id="CHEBI:15378"/>
        <dbReference type="ChEBI" id="CHEBI:16526"/>
        <dbReference type="ChEBI" id="CHEBI:58476"/>
        <dbReference type="EC" id="2.2.1.6"/>
    </reaction>
</comment>
<dbReference type="Gene3D" id="3.40.50.970">
    <property type="match status" value="2"/>
</dbReference>
<evidence type="ECO:0000256" key="3">
    <source>
        <dbReference type="ARBA" id="ARBA00007812"/>
    </source>
</evidence>
<organism evidence="18 19">
    <name type="scientific">Methanothrix harundinacea</name>
    <dbReference type="NCBI Taxonomy" id="301375"/>
    <lineage>
        <taxon>Archaea</taxon>
        <taxon>Methanobacteriati</taxon>
        <taxon>Methanobacteriota</taxon>
        <taxon>Stenosarchaea group</taxon>
        <taxon>Methanomicrobia</taxon>
        <taxon>Methanotrichales</taxon>
        <taxon>Methanotrichaceae</taxon>
        <taxon>Methanothrix</taxon>
    </lineage>
</organism>
<dbReference type="NCBIfam" id="TIGR00118">
    <property type="entry name" value="acolac_lg"/>
    <property type="match status" value="1"/>
</dbReference>
<keyword evidence="9 13" id="KW-0460">Magnesium</keyword>
<evidence type="ECO:0000313" key="18">
    <source>
        <dbReference type="EMBL" id="KUK95845.1"/>
    </source>
</evidence>
<dbReference type="GO" id="GO:0005948">
    <property type="term" value="C:acetolactate synthase complex"/>
    <property type="evidence" value="ECO:0007669"/>
    <property type="project" value="TreeGrafter"/>
</dbReference>
<dbReference type="PATRIC" id="fig|301375.6.peg.732"/>
<dbReference type="PANTHER" id="PTHR18968">
    <property type="entry name" value="THIAMINE PYROPHOSPHATE ENZYMES"/>
    <property type="match status" value="1"/>
</dbReference>
<dbReference type="InterPro" id="IPR029035">
    <property type="entry name" value="DHS-like_NAD/FAD-binding_dom"/>
</dbReference>
<evidence type="ECO:0000259" key="14">
    <source>
        <dbReference type="Pfam" id="PF00205"/>
    </source>
</evidence>
<dbReference type="InterPro" id="IPR012846">
    <property type="entry name" value="Acetolactate_synth_lsu"/>
</dbReference>
<dbReference type="Pfam" id="PF02776">
    <property type="entry name" value="TPP_enzyme_N"/>
    <property type="match status" value="1"/>
</dbReference>
<evidence type="ECO:0000256" key="9">
    <source>
        <dbReference type="ARBA" id="ARBA00022842"/>
    </source>
</evidence>
<keyword evidence="11 13" id="KW-0100">Branched-chain amino acid biosynthesis</keyword>
<dbReference type="GO" id="GO:0050660">
    <property type="term" value="F:flavin adenine dinucleotide binding"/>
    <property type="evidence" value="ECO:0007669"/>
    <property type="project" value="InterPro"/>
</dbReference>
<dbReference type="UniPathway" id="UPA00049">
    <property type="reaction ID" value="UER00059"/>
</dbReference>
<protein>
    <recommendedName>
        <fullName evidence="13">Acetolactate synthase</fullName>
        <ecNumber evidence="13">2.2.1.6</ecNumber>
    </recommendedName>
</protein>
<dbReference type="InterPro" id="IPR012001">
    <property type="entry name" value="Thiamin_PyroP_enz_TPP-bd_dom"/>
</dbReference>
<comment type="cofactor">
    <cofactor evidence="13">
        <name>thiamine diphosphate</name>
        <dbReference type="ChEBI" id="CHEBI:58937"/>
    </cofactor>
    <text evidence="13">Binds 1 thiamine pyrophosphate per subunit.</text>
</comment>
<dbReference type="CDD" id="cd02015">
    <property type="entry name" value="TPP_AHAS"/>
    <property type="match status" value="1"/>
</dbReference>
<feature type="domain" description="Thiamine pyrophosphate enzyme TPP-binding" evidence="15">
    <location>
        <begin position="383"/>
        <end position="530"/>
    </location>
</feature>
<evidence type="ECO:0000259" key="15">
    <source>
        <dbReference type="Pfam" id="PF02775"/>
    </source>
</evidence>
<evidence type="ECO:0000256" key="12">
    <source>
        <dbReference type="ARBA" id="ARBA00048670"/>
    </source>
</evidence>
<evidence type="ECO:0000313" key="19">
    <source>
        <dbReference type="Proteomes" id="UP000053961"/>
    </source>
</evidence>
<dbReference type="FunFam" id="3.40.50.970:FF:000016">
    <property type="entry name" value="Acetolactate synthase"/>
    <property type="match status" value="1"/>
</dbReference>
<dbReference type="EMBL" id="LGHB01000025">
    <property type="protein sequence ID" value="KUK95845.1"/>
    <property type="molecule type" value="Genomic_DNA"/>
</dbReference>
<dbReference type="InterPro" id="IPR012000">
    <property type="entry name" value="Thiamin_PyroP_enz_cen_dom"/>
</dbReference>
<dbReference type="GO" id="GO:0044272">
    <property type="term" value="P:sulfur compound biosynthetic process"/>
    <property type="evidence" value="ECO:0007669"/>
    <property type="project" value="UniProtKB-ARBA"/>
</dbReference>
<evidence type="ECO:0000256" key="5">
    <source>
        <dbReference type="ARBA" id="ARBA00022630"/>
    </source>
</evidence>
<accession>A0A117MC35</accession>
<keyword evidence="8" id="KW-0274">FAD</keyword>
<evidence type="ECO:0000256" key="7">
    <source>
        <dbReference type="ARBA" id="ARBA00022723"/>
    </source>
</evidence>